<accession>A0A9X4MYB0</accession>
<feature type="compositionally biased region" description="Low complexity" evidence="1">
    <location>
        <begin position="55"/>
        <end position="70"/>
    </location>
</feature>
<keyword evidence="3" id="KW-1185">Reference proteome</keyword>
<reference evidence="2" key="1">
    <citation type="submission" date="2022-07" db="EMBL/GenBank/DDBJ databases">
        <title>Description and genome-wide analysis of Profundicola chukchiensis gen. nov., sp. nov., marine bacteria isolated from bottom sediments of the Chukchi Sea.</title>
        <authorList>
            <person name="Romanenko L."/>
            <person name="Otstavnykh N."/>
            <person name="Kurilenko V."/>
            <person name="Eremeev V."/>
            <person name="Velansky P."/>
            <person name="Mikhailov V."/>
            <person name="Isaeva M."/>
        </authorList>
    </citation>
    <scope>NUCLEOTIDE SEQUENCE</scope>
    <source>
        <strain evidence="2">KMM 9713</strain>
    </source>
</reference>
<gene>
    <name evidence="2" type="ORF">NMK71_05055</name>
</gene>
<comment type="caution">
    <text evidence="2">The sequence shown here is derived from an EMBL/GenBank/DDBJ whole genome shotgun (WGS) entry which is preliminary data.</text>
</comment>
<dbReference type="RefSeq" id="WP_304420339.1">
    <property type="nucleotide sequence ID" value="NZ_JANCMU010000002.1"/>
</dbReference>
<dbReference type="EMBL" id="JANCMU010000002">
    <property type="protein sequence ID" value="MDG4945775.1"/>
    <property type="molecule type" value="Genomic_DNA"/>
</dbReference>
<evidence type="ECO:0000313" key="2">
    <source>
        <dbReference type="EMBL" id="MDG4945775.1"/>
    </source>
</evidence>
<protein>
    <submittedName>
        <fullName evidence="2">SH3 domain-containing protein</fullName>
    </submittedName>
</protein>
<evidence type="ECO:0000256" key="1">
    <source>
        <dbReference type="SAM" id="MobiDB-lite"/>
    </source>
</evidence>
<name>A0A9X4MYB0_9FLAO</name>
<dbReference type="AlphaFoldDB" id="A0A9X4MYB0"/>
<dbReference type="Gene3D" id="2.30.30.40">
    <property type="entry name" value="SH3 Domains"/>
    <property type="match status" value="1"/>
</dbReference>
<dbReference type="PROSITE" id="PS51257">
    <property type="entry name" value="PROKAR_LIPOPROTEIN"/>
    <property type="match status" value="1"/>
</dbReference>
<feature type="compositionally biased region" description="Polar residues" evidence="1">
    <location>
        <begin position="44"/>
        <end position="54"/>
    </location>
</feature>
<organism evidence="2 3">
    <name type="scientific">Profundicola chukchiensis</name>
    <dbReference type="NCBI Taxonomy" id="2961959"/>
    <lineage>
        <taxon>Bacteria</taxon>
        <taxon>Pseudomonadati</taxon>
        <taxon>Bacteroidota</taxon>
        <taxon>Flavobacteriia</taxon>
        <taxon>Flavobacteriales</taxon>
        <taxon>Weeksellaceae</taxon>
        <taxon>Profundicola</taxon>
    </lineage>
</organism>
<feature type="region of interest" description="Disordered" evidence="1">
    <location>
        <begin position="41"/>
        <end position="70"/>
    </location>
</feature>
<evidence type="ECO:0000313" key="3">
    <source>
        <dbReference type="Proteomes" id="UP001152599"/>
    </source>
</evidence>
<sequence length="213" mass="24154">MRRIFYSGLILTSILFIGCDKDNKAKELELKERELELKEKELQLASNTSETGQENTTPTESATATTTNNSASTAGTIDNYGYSNYGTITGSKVIIRASYTTKSKNKGNFYKGESVEILDEYYPTNDREAISRKEIHLYDNYGRIAYTLVSGKAVEVLSQSNNKYNVRFVHPDYGKLTATVNASDLEFISGDKWYHVRRNNGQTGWVYSKFLRR</sequence>
<proteinExistence type="predicted"/>
<dbReference type="Proteomes" id="UP001152599">
    <property type="component" value="Unassembled WGS sequence"/>
</dbReference>